<sequence length="272" mass="30584">MMTNANETAQIQKILTRNGVRPRQQMTVIAGILELEYVSIQQKFSGKRSWTPEQLKLIAAHFNEPLSVFITNEPANAWNAILKISDVPQRCLIQHSNALETPKFENLVAVREADGWLVIPGTKVEEGQVCYKILKIDVLPNPRVAALDDNPDITDTIATMFAWQGVDVAQFQSIQSMLEAAKSQPFEGYVLDWMLSRLETAESAIVYIREKLQSNAPITILTGELRTTEVNQSEIAKMVERFDVTVLEKPAVLELLAKSFHKQLFRFPSSAS</sequence>
<dbReference type="PROSITE" id="PS50110">
    <property type="entry name" value="RESPONSE_REGULATORY"/>
    <property type="match status" value="1"/>
</dbReference>
<feature type="modified residue" description="4-aspartylphosphate" evidence="1">
    <location>
        <position position="192"/>
    </location>
</feature>
<dbReference type="GO" id="GO:0000160">
    <property type="term" value="P:phosphorelay signal transduction system"/>
    <property type="evidence" value="ECO:0007669"/>
    <property type="project" value="InterPro"/>
</dbReference>
<dbReference type="AlphaFoldDB" id="A0A840RU60"/>
<evidence type="ECO:0000313" key="4">
    <source>
        <dbReference type="Proteomes" id="UP000571084"/>
    </source>
</evidence>
<accession>A0A840RU60</accession>
<reference evidence="3 4" key="1">
    <citation type="submission" date="2020-08" db="EMBL/GenBank/DDBJ databases">
        <title>Genomic Encyclopedia of Type Strains, Phase IV (KMG-IV): sequencing the most valuable type-strain genomes for metagenomic binning, comparative biology and taxonomic classification.</title>
        <authorList>
            <person name="Goeker M."/>
        </authorList>
    </citation>
    <scope>NUCLEOTIDE SEQUENCE [LARGE SCALE GENOMIC DNA]</scope>
    <source>
        <strain evidence="3 4">DSM 23240</strain>
    </source>
</reference>
<organism evidence="3 4">
    <name type="scientific">Glaciimonas immobilis</name>
    <dbReference type="NCBI Taxonomy" id="728004"/>
    <lineage>
        <taxon>Bacteria</taxon>
        <taxon>Pseudomonadati</taxon>
        <taxon>Pseudomonadota</taxon>
        <taxon>Betaproteobacteria</taxon>
        <taxon>Burkholderiales</taxon>
        <taxon>Oxalobacteraceae</taxon>
        <taxon>Glaciimonas</taxon>
    </lineage>
</organism>
<dbReference type="InterPro" id="IPR013975">
    <property type="entry name" value="Tscrpt_reg_BetR_N"/>
</dbReference>
<dbReference type="Gene3D" id="3.40.50.2300">
    <property type="match status" value="1"/>
</dbReference>
<evidence type="ECO:0000256" key="1">
    <source>
        <dbReference type="PROSITE-ProRule" id="PRU00169"/>
    </source>
</evidence>
<dbReference type="EMBL" id="JACHHQ010000010">
    <property type="protein sequence ID" value="MBB5202107.1"/>
    <property type="molecule type" value="Genomic_DNA"/>
</dbReference>
<dbReference type="SUPFAM" id="SSF52172">
    <property type="entry name" value="CheY-like"/>
    <property type="match status" value="1"/>
</dbReference>
<proteinExistence type="predicted"/>
<dbReference type="RefSeq" id="WP_168054264.1">
    <property type="nucleotide sequence ID" value="NZ_JAAOZT010000004.1"/>
</dbReference>
<dbReference type="Pfam" id="PF08667">
    <property type="entry name" value="BetR"/>
    <property type="match status" value="1"/>
</dbReference>
<comment type="caution">
    <text evidence="3">The sequence shown here is derived from an EMBL/GenBank/DDBJ whole genome shotgun (WGS) entry which is preliminary data.</text>
</comment>
<keyword evidence="4" id="KW-1185">Reference proteome</keyword>
<gene>
    <name evidence="3" type="ORF">HNR39_003970</name>
</gene>
<feature type="domain" description="Response regulatory" evidence="2">
    <location>
        <begin position="143"/>
        <end position="264"/>
    </location>
</feature>
<evidence type="ECO:0000259" key="2">
    <source>
        <dbReference type="PROSITE" id="PS50110"/>
    </source>
</evidence>
<dbReference type="InterPro" id="IPR011006">
    <property type="entry name" value="CheY-like_superfamily"/>
</dbReference>
<evidence type="ECO:0000313" key="3">
    <source>
        <dbReference type="EMBL" id="MBB5202107.1"/>
    </source>
</evidence>
<name>A0A840RU60_9BURK</name>
<dbReference type="Proteomes" id="UP000571084">
    <property type="component" value="Unassembled WGS sequence"/>
</dbReference>
<keyword evidence="1" id="KW-0597">Phosphoprotein</keyword>
<dbReference type="InterPro" id="IPR001789">
    <property type="entry name" value="Sig_transdc_resp-reg_receiver"/>
</dbReference>
<protein>
    <submittedName>
        <fullName evidence="3">CheY-like chemotaxis protein</fullName>
    </submittedName>
</protein>